<dbReference type="EMBL" id="SHNP01000004">
    <property type="protein sequence ID" value="MCX2974227.1"/>
    <property type="molecule type" value="Genomic_DNA"/>
</dbReference>
<organism evidence="2 3">
    <name type="scientific">Candidatus Seongchinamella marina</name>
    <dbReference type="NCBI Taxonomy" id="2518990"/>
    <lineage>
        <taxon>Bacteria</taxon>
        <taxon>Pseudomonadati</taxon>
        <taxon>Pseudomonadota</taxon>
        <taxon>Gammaproteobacteria</taxon>
        <taxon>Cellvibrionales</taxon>
        <taxon>Halieaceae</taxon>
        <taxon>Seongchinamella</taxon>
    </lineage>
</organism>
<dbReference type="Gene3D" id="2.30.110.10">
    <property type="entry name" value="Electron Transport, Fmn-binding Protein, Chain A"/>
    <property type="match status" value="1"/>
</dbReference>
<proteinExistence type="predicted"/>
<evidence type="ECO:0000256" key="1">
    <source>
        <dbReference type="ARBA" id="ARBA00023002"/>
    </source>
</evidence>
<evidence type="ECO:0000313" key="3">
    <source>
        <dbReference type="Proteomes" id="UP001143307"/>
    </source>
</evidence>
<keyword evidence="1" id="KW-0560">Oxidoreductase</keyword>
<dbReference type="PANTHER" id="PTHR35176">
    <property type="entry name" value="HEME OXYGENASE HI_0854-RELATED"/>
    <property type="match status" value="1"/>
</dbReference>
<dbReference type="SUPFAM" id="SSF50475">
    <property type="entry name" value="FMN-binding split barrel"/>
    <property type="match status" value="1"/>
</dbReference>
<gene>
    <name evidence="2" type="ORF">EYC87_11595</name>
</gene>
<protein>
    <recommendedName>
        <fullName evidence="4">Pyridoxamine 5'-phosphate oxidase putative domain-containing protein</fullName>
    </recommendedName>
</protein>
<dbReference type="InterPro" id="IPR012349">
    <property type="entry name" value="Split_barrel_FMN-bd"/>
</dbReference>
<comment type="caution">
    <text evidence="2">The sequence shown here is derived from an EMBL/GenBank/DDBJ whole genome shotgun (WGS) entry which is preliminary data.</text>
</comment>
<dbReference type="InterPro" id="IPR052019">
    <property type="entry name" value="F420H2_bilvrd_red/Heme_oxyg"/>
</dbReference>
<keyword evidence="3" id="KW-1185">Reference proteome</keyword>
<dbReference type="Proteomes" id="UP001143307">
    <property type="component" value="Unassembled WGS sequence"/>
</dbReference>
<sequence length="197" mass="22212">MTKVQTKDHEVVSIYPFTEEETEQLMTNAVEAVLMWSTKDGWPIGVTHAFVWHEGKVWLTFTAQRHRAAAIRRDNRVSVNISSASYPEGADPSLPRGAITFKGRGEFFEDRATKEWLYTALSRKLNRGSPEGEAAFYSLLDSPLRILLAVTPEKRIMYNAGLAERHMAGTVDDTELGERLASDTARIDQERKARALD</sequence>
<dbReference type="PANTHER" id="PTHR35176:SF6">
    <property type="entry name" value="HEME OXYGENASE HI_0854-RELATED"/>
    <property type="match status" value="1"/>
</dbReference>
<name>A0ABT3SW57_9GAMM</name>
<accession>A0ABT3SW57</accession>
<reference evidence="2" key="1">
    <citation type="submission" date="2019-02" db="EMBL/GenBank/DDBJ databases">
        <authorList>
            <person name="Li S.-H."/>
        </authorList>
    </citation>
    <scope>NUCLEOTIDE SEQUENCE</scope>
    <source>
        <strain evidence="2">IMCC8485</strain>
    </source>
</reference>
<evidence type="ECO:0008006" key="4">
    <source>
        <dbReference type="Google" id="ProtNLM"/>
    </source>
</evidence>
<evidence type="ECO:0000313" key="2">
    <source>
        <dbReference type="EMBL" id="MCX2974227.1"/>
    </source>
</evidence>
<dbReference type="RefSeq" id="WP_007228937.1">
    <property type="nucleotide sequence ID" value="NZ_SHNP01000004.1"/>
</dbReference>